<evidence type="ECO:0000313" key="10">
    <source>
        <dbReference type="Proteomes" id="UP001370490"/>
    </source>
</evidence>
<comment type="subcellular location">
    <subcellularLocation>
        <location evidence="1 8">Membrane</location>
        <topology evidence="1 8">Multi-pass membrane protein</topology>
    </subcellularLocation>
</comment>
<evidence type="ECO:0000256" key="4">
    <source>
        <dbReference type="ARBA" id="ARBA00022692"/>
    </source>
</evidence>
<dbReference type="PANTHER" id="PTHR11040">
    <property type="entry name" value="ZINC/IRON TRANSPORTER"/>
    <property type="match status" value="1"/>
</dbReference>
<dbReference type="InterPro" id="IPR003689">
    <property type="entry name" value="ZIP"/>
</dbReference>
<evidence type="ECO:0000256" key="2">
    <source>
        <dbReference type="ARBA" id="ARBA00006939"/>
    </source>
</evidence>
<evidence type="ECO:0000256" key="5">
    <source>
        <dbReference type="ARBA" id="ARBA00022989"/>
    </source>
</evidence>
<evidence type="ECO:0000256" key="1">
    <source>
        <dbReference type="ARBA" id="ARBA00004141"/>
    </source>
</evidence>
<evidence type="ECO:0000256" key="3">
    <source>
        <dbReference type="ARBA" id="ARBA00022448"/>
    </source>
</evidence>
<keyword evidence="5 8" id="KW-1133">Transmembrane helix</keyword>
<keyword evidence="3 8" id="KW-0813">Transport</keyword>
<organism evidence="9 10">
    <name type="scientific">Dillenia turbinata</name>
    <dbReference type="NCBI Taxonomy" id="194707"/>
    <lineage>
        <taxon>Eukaryota</taxon>
        <taxon>Viridiplantae</taxon>
        <taxon>Streptophyta</taxon>
        <taxon>Embryophyta</taxon>
        <taxon>Tracheophyta</taxon>
        <taxon>Spermatophyta</taxon>
        <taxon>Magnoliopsida</taxon>
        <taxon>eudicotyledons</taxon>
        <taxon>Gunneridae</taxon>
        <taxon>Pentapetalae</taxon>
        <taxon>Dilleniales</taxon>
        <taxon>Dilleniaceae</taxon>
        <taxon>Dillenia</taxon>
    </lineage>
</organism>
<dbReference type="AlphaFoldDB" id="A0AAN8ZGE6"/>
<feature type="non-terminal residue" evidence="9">
    <location>
        <position position="335"/>
    </location>
</feature>
<evidence type="ECO:0000256" key="6">
    <source>
        <dbReference type="ARBA" id="ARBA00023065"/>
    </source>
</evidence>
<dbReference type="GO" id="GO:0005886">
    <property type="term" value="C:plasma membrane"/>
    <property type="evidence" value="ECO:0007669"/>
    <property type="project" value="TreeGrafter"/>
</dbReference>
<feature type="transmembrane region" description="Helical" evidence="8">
    <location>
        <begin position="238"/>
        <end position="261"/>
    </location>
</feature>
<comment type="similarity">
    <text evidence="2 8">Belongs to the ZIP transporter (TC 2.A.5) family.</text>
</comment>
<dbReference type="NCBIfam" id="TIGR00820">
    <property type="entry name" value="zip"/>
    <property type="match status" value="1"/>
</dbReference>
<feature type="transmembrane region" description="Helical" evidence="8">
    <location>
        <begin position="316"/>
        <end position="334"/>
    </location>
</feature>
<feature type="transmembrane region" description="Helical" evidence="8">
    <location>
        <begin position="100"/>
        <end position="121"/>
    </location>
</feature>
<keyword evidence="10" id="KW-1185">Reference proteome</keyword>
<evidence type="ECO:0000256" key="8">
    <source>
        <dbReference type="RuleBase" id="RU362088"/>
    </source>
</evidence>
<feature type="transmembrane region" description="Helical" evidence="8">
    <location>
        <begin position="60"/>
        <end position="80"/>
    </location>
</feature>
<reference evidence="9 10" key="1">
    <citation type="submission" date="2023-12" db="EMBL/GenBank/DDBJ databases">
        <title>A high-quality genome assembly for Dillenia turbinata (Dilleniales).</title>
        <authorList>
            <person name="Chanderbali A."/>
        </authorList>
    </citation>
    <scope>NUCLEOTIDE SEQUENCE [LARGE SCALE GENOMIC DNA]</scope>
    <source>
        <strain evidence="9">LSX21</strain>
        <tissue evidence="9">Leaf</tissue>
    </source>
</reference>
<comment type="caution">
    <text evidence="8">Lacks conserved residue(s) required for the propagation of feature annotation.</text>
</comment>
<feature type="transmembrane region" description="Helical" evidence="8">
    <location>
        <begin position="25"/>
        <end position="48"/>
    </location>
</feature>
<feature type="transmembrane region" description="Helical" evidence="8">
    <location>
        <begin position="273"/>
        <end position="296"/>
    </location>
</feature>
<dbReference type="PANTHER" id="PTHR11040:SF26">
    <property type="entry name" value="ZINC TRANSPORTER 6, CHLOROPLASTIC"/>
    <property type="match status" value="1"/>
</dbReference>
<protein>
    <submittedName>
        <fullName evidence="9">Zinc/iron permease</fullName>
    </submittedName>
</protein>
<dbReference type="InterPro" id="IPR004698">
    <property type="entry name" value="Zn/Fe_permease_fun/pln"/>
</dbReference>
<sequence length="335" mass="36522">MATCEPSIPILDLCLNDQASMRLKLIAMAILLSISLVVISIPITLSLFLQHSATNGKLLLVFKSFAAGAILSASLVHVLPHSFQALSSCQAISHHPWKDFPFSGLIPMIGISLAFLVHLVASSNANNNKSHYALVETKDVSSSDEEAKKVVNTRFEMGIIGWHDRQEEEMAKLRQRLIKQVLEVGVVFHPLFIGVIMGLSRNTCTIRPLVVALGLHQIFEGLDLGGSMAQAGLSFATTAYICLVFYLTAPIGIVLGIIVYAATGYDIKSSNTLIVEGITCSLASGILLYTAMVKFLGIDFFNNKVMVGSKPWMKKLCYIAFVIGCALMSFLVIWW</sequence>
<dbReference type="GO" id="GO:0005385">
    <property type="term" value="F:zinc ion transmembrane transporter activity"/>
    <property type="evidence" value="ECO:0007669"/>
    <property type="project" value="InterPro"/>
</dbReference>
<keyword evidence="6 8" id="KW-0406">Ion transport</keyword>
<gene>
    <name evidence="9" type="ORF">RJ641_035882</name>
</gene>
<dbReference type="EMBL" id="JBAMMX010000009">
    <property type="protein sequence ID" value="KAK6932988.1"/>
    <property type="molecule type" value="Genomic_DNA"/>
</dbReference>
<evidence type="ECO:0000256" key="7">
    <source>
        <dbReference type="ARBA" id="ARBA00023136"/>
    </source>
</evidence>
<dbReference type="Pfam" id="PF02535">
    <property type="entry name" value="Zip"/>
    <property type="match status" value="1"/>
</dbReference>
<proteinExistence type="inferred from homology"/>
<dbReference type="Proteomes" id="UP001370490">
    <property type="component" value="Unassembled WGS sequence"/>
</dbReference>
<keyword evidence="4 8" id="KW-0812">Transmembrane</keyword>
<keyword evidence="7 8" id="KW-0472">Membrane</keyword>
<accession>A0AAN8ZGE6</accession>
<name>A0AAN8ZGE6_9MAGN</name>
<comment type="caution">
    <text evidence="9">The sequence shown here is derived from an EMBL/GenBank/DDBJ whole genome shotgun (WGS) entry which is preliminary data.</text>
</comment>
<evidence type="ECO:0000313" key="9">
    <source>
        <dbReference type="EMBL" id="KAK6932988.1"/>
    </source>
</evidence>